<dbReference type="GeneID" id="95375993"/>
<dbReference type="KEGG" id="pchi:PC41400_14340"/>
<sequence length="158" mass="17297">MKKSIVSFLSAALLLSSVSSVALAEQNVMDPQSLVTPQAVGADSGWQTQNNIRARVYTDDTFYGTGANTISVTVEKSTPGSQFYLVYFKNDTHMVEVARGTLTTKATHNISKSSLNSILPQNSQGNFKVLLKFMEPGPEAPKWLGDWFTKNTFTAVRI</sequence>
<feature type="chain" id="PRO_5019222563" evidence="1">
    <location>
        <begin position="25"/>
        <end position="158"/>
    </location>
</feature>
<keyword evidence="5" id="KW-1185">Reference proteome</keyword>
<evidence type="ECO:0000313" key="4">
    <source>
        <dbReference type="Proteomes" id="UP000288943"/>
    </source>
</evidence>
<feature type="signal peptide" evidence="1">
    <location>
        <begin position="1"/>
        <end position="24"/>
    </location>
</feature>
<keyword evidence="1" id="KW-0732">Signal</keyword>
<name>A0A410WWQ3_9BACL</name>
<accession>A0A410WWQ3</accession>
<evidence type="ECO:0000313" key="2">
    <source>
        <dbReference type="EMBL" id="MCY9598578.1"/>
    </source>
</evidence>
<evidence type="ECO:0000256" key="1">
    <source>
        <dbReference type="SAM" id="SignalP"/>
    </source>
</evidence>
<evidence type="ECO:0000313" key="5">
    <source>
        <dbReference type="Proteomes" id="UP001527202"/>
    </source>
</evidence>
<dbReference type="EMBL" id="CP026520">
    <property type="protein sequence ID" value="QAV18794.1"/>
    <property type="molecule type" value="Genomic_DNA"/>
</dbReference>
<dbReference type="AlphaFoldDB" id="A0A410WWQ3"/>
<organism evidence="3 4">
    <name type="scientific">Paenibacillus chitinolyticus</name>
    <dbReference type="NCBI Taxonomy" id="79263"/>
    <lineage>
        <taxon>Bacteria</taxon>
        <taxon>Bacillati</taxon>
        <taxon>Bacillota</taxon>
        <taxon>Bacilli</taxon>
        <taxon>Bacillales</taxon>
        <taxon>Paenibacillaceae</taxon>
        <taxon>Paenibacillus</taxon>
    </lineage>
</organism>
<dbReference type="Proteomes" id="UP000288943">
    <property type="component" value="Chromosome"/>
</dbReference>
<proteinExistence type="predicted"/>
<gene>
    <name evidence="2" type="ORF">M5X16_22765</name>
    <name evidence="3" type="ORF">PC41400_14340</name>
</gene>
<dbReference type="EMBL" id="JAMDMJ010000033">
    <property type="protein sequence ID" value="MCY9598578.1"/>
    <property type="molecule type" value="Genomic_DNA"/>
</dbReference>
<dbReference type="OrthoDB" id="2642671at2"/>
<reference evidence="3 4" key="1">
    <citation type="submission" date="2018-01" db="EMBL/GenBank/DDBJ databases">
        <title>The whole genome sequencing and assembly of Paenibacillus chitinolyticus KCCM 41400 strain.</title>
        <authorList>
            <person name="Kim J.-Y."/>
            <person name="Park M.-K."/>
            <person name="Lee Y.-J."/>
            <person name="Yi H."/>
            <person name="Bahn Y.-S."/>
            <person name="Kim J.F."/>
            <person name="Lee D.-W."/>
        </authorList>
    </citation>
    <scope>NUCLEOTIDE SEQUENCE [LARGE SCALE GENOMIC DNA]</scope>
    <source>
        <strain evidence="3 4">KCCM 41400</strain>
    </source>
</reference>
<protein>
    <submittedName>
        <fullName evidence="3">Uncharacterized protein</fullName>
    </submittedName>
</protein>
<dbReference type="Proteomes" id="UP001527202">
    <property type="component" value="Unassembled WGS sequence"/>
</dbReference>
<evidence type="ECO:0000313" key="3">
    <source>
        <dbReference type="EMBL" id="QAV18794.1"/>
    </source>
</evidence>
<reference evidence="2 5" key="2">
    <citation type="submission" date="2022-05" db="EMBL/GenBank/DDBJ databases">
        <title>Genome Sequencing of Bee-Associated Microbes.</title>
        <authorList>
            <person name="Dunlap C."/>
        </authorList>
    </citation>
    <scope>NUCLEOTIDE SEQUENCE [LARGE SCALE GENOMIC DNA]</scope>
    <source>
        <strain evidence="2 5">NRRL B-23120</strain>
    </source>
</reference>
<dbReference type="RefSeq" id="WP_042227743.1">
    <property type="nucleotide sequence ID" value="NZ_CP026520.1"/>
</dbReference>